<dbReference type="AlphaFoldDB" id="A0A0K2JIJ2"/>
<dbReference type="EMBL" id="CP010899">
    <property type="protein sequence ID" value="ALA98056.1"/>
    <property type="molecule type" value="Genomic_DNA"/>
</dbReference>
<name>A0A0K2JIJ2_SPIKU</name>
<gene>
    <name evidence="2" type="ORF">SKUN_001173</name>
</gene>
<feature type="transmembrane region" description="Helical" evidence="1">
    <location>
        <begin position="130"/>
        <end position="155"/>
    </location>
</feature>
<organism evidence="2 3">
    <name type="scientific">Spiroplasma kunkelii CR2-3x</name>
    <dbReference type="NCBI Taxonomy" id="273035"/>
    <lineage>
        <taxon>Bacteria</taxon>
        <taxon>Bacillati</taxon>
        <taxon>Mycoplasmatota</taxon>
        <taxon>Mollicutes</taxon>
        <taxon>Entomoplasmatales</taxon>
        <taxon>Spiroplasmataceae</taxon>
        <taxon>Spiroplasma</taxon>
    </lineage>
</organism>
<feature type="transmembrane region" description="Helical" evidence="1">
    <location>
        <begin position="73"/>
        <end position="98"/>
    </location>
</feature>
<evidence type="ECO:0008006" key="4">
    <source>
        <dbReference type="Google" id="ProtNLM"/>
    </source>
</evidence>
<sequence>MIVMKIIKNDNKKKSTSNLEHLPPEMQHDLEFHASRTAFWKSLLFLIIEAVGPFLLLFFLTSPDLSFVYHYDVGIGIGFGLTMVFSVFLLTCLGFYFYFHQADQFTYTIALSWMLYGIYLTGYWWGWDKILYRCLVSFLFLLIAIFIGTFMTVWMRNLRGYFQIKKSKKQSESLVINKKENNNLPVASSVTKKEP</sequence>
<keyword evidence="3" id="KW-1185">Reference proteome</keyword>
<accession>A0A0K2JIJ2</accession>
<feature type="transmembrane region" description="Helical" evidence="1">
    <location>
        <begin position="43"/>
        <end position="61"/>
    </location>
</feature>
<reference evidence="2 3" key="1">
    <citation type="journal article" date="2015" name="Genome Announc.">
        <title>Complete Genome Sequence of Spiroplasma kunkelii Strain CR2-3x, Causal Agent of Corn Stunt Disease in Zea mays L.</title>
        <authorList>
            <person name="Davis R.E."/>
            <person name="Shao J."/>
            <person name="Dally E.L."/>
            <person name="Zhao Y."/>
            <person name="Gasparich G.E."/>
            <person name="Gaynor B.J."/>
            <person name="Athey J.C."/>
            <person name="Harrison N.A."/>
            <person name="Donofrio N."/>
        </authorList>
    </citation>
    <scope>NUCLEOTIDE SEQUENCE [LARGE SCALE GENOMIC DNA]</scope>
    <source>
        <strain evidence="2 3">CR2-3x</strain>
    </source>
</reference>
<dbReference type="PATRIC" id="fig|273035.7.peg.1444"/>
<feature type="transmembrane region" description="Helical" evidence="1">
    <location>
        <begin position="105"/>
        <end position="124"/>
    </location>
</feature>
<dbReference type="NCBIfam" id="NF046003">
    <property type="entry name" value="DxFTY_mem_plasm"/>
    <property type="match status" value="1"/>
</dbReference>
<keyword evidence="1" id="KW-0812">Transmembrane</keyword>
<evidence type="ECO:0000313" key="3">
    <source>
        <dbReference type="Proteomes" id="UP000062963"/>
    </source>
</evidence>
<keyword evidence="1" id="KW-0472">Membrane</keyword>
<dbReference type="KEGG" id="skn:SKUN_001173"/>
<evidence type="ECO:0000256" key="1">
    <source>
        <dbReference type="SAM" id="Phobius"/>
    </source>
</evidence>
<dbReference type="Proteomes" id="UP000062963">
    <property type="component" value="Chromosome"/>
</dbReference>
<proteinExistence type="predicted"/>
<keyword evidence="1" id="KW-1133">Transmembrane helix</keyword>
<protein>
    <recommendedName>
        <fullName evidence="4">Transmembrane protein</fullName>
    </recommendedName>
</protein>
<evidence type="ECO:0000313" key="2">
    <source>
        <dbReference type="EMBL" id="ALA98056.1"/>
    </source>
</evidence>